<dbReference type="AlphaFoldDB" id="A0A6H1PB96"/>
<name>A0A6H1PB96_PRIMG</name>
<dbReference type="EMBL" id="CP051128">
    <property type="protein sequence ID" value="QIZ10808.1"/>
    <property type="molecule type" value="Genomic_DNA"/>
</dbReference>
<organism evidence="1 2">
    <name type="scientific">Priestia megaterium</name>
    <name type="common">Bacillus megaterium</name>
    <dbReference type="NCBI Taxonomy" id="1404"/>
    <lineage>
        <taxon>Bacteria</taxon>
        <taxon>Bacillati</taxon>
        <taxon>Bacillota</taxon>
        <taxon>Bacilli</taxon>
        <taxon>Bacillales</taxon>
        <taxon>Bacillaceae</taxon>
        <taxon>Priestia</taxon>
    </lineage>
</organism>
<proteinExistence type="predicted"/>
<accession>A0A6H1PB96</accession>
<sequence length="147" mass="15518">MTRLIDARTSQNASYANSISVPILLGEQELFGRVVLLTNGATGLLRTQLNGTVTVQLPLLPVATTVTITIVRGLAPTDLVIYSASEALDLSILGPQVISFTASDFRVPIPSDNRLAYTAFISANVVGTVRVGPESFNAAVYSDQPLG</sequence>
<gene>
    <name evidence="1" type="ORF">HFZ78_06265</name>
</gene>
<reference evidence="1 2" key="2">
    <citation type="submission" date="2020-04" db="EMBL/GenBank/DDBJ databases">
        <authorList>
            <person name="Fomenkov A."/>
            <person name="Anton B.P."/>
            <person name="Roberts R.J."/>
        </authorList>
    </citation>
    <scope>NUCLEOTIDE SEQUENCE [LARGE SCALE GENOMIC DNA]</scope>
    <source>
        <strain evidence="1 2">S2</strain>
    </source>
</reference>
<protein>
    <submittedName>
        <fullName evidence="1">Uncharacterized protein</fullName>
    </submittedName>
</protein>
<dbReference type="Proteomes" id="UP000501868">
    <property type="component" value="Chromosome"/>
</dbReference>
<reference evidence="1 2" key="1">
    <citation type="submission" date="2020-04" db="EMBL/GenBank/DDBJ databases">
        <title>Genome-Wide Identification of 5-Methylcytosine Sites in Bacterial Genomes By High-Throughput Sequencing of MspJI Restriction Fragments.</title>
        <authorList>
            <person name="Wu V."/>
        </authorList>
    </citation>
    <scope>NUCLEOTIDE SEQUENCE [LARGE SCALE GENOMIC DNA]</scope>
    <source>
        <strain evidence="1 2">S2</strain>
    </source>
</reference>
<evidence type="ECO:0000313" key="2">
    <source>
        <dbReference type="Proteomes" id="UP000501868"/>
    </source>
</evidence>
<evidence type="ECO:0000313" key="1">
    <source>
        <dbReference type="EMBL" id="QIZ10808.1"/>
    </source>
</evidence>